<feature type="compositionally biased region" description="Acidic residues" evidence="2">
    <location>
        <begin position="215"/>
        <end position="226"/>
    </location>
</feature>
<feature type="region of interest" description="Disordered" evidence="2">
    <location>
        <begin position="1487"/>
        <end position="1588"/>
    </location>
</feature>
<feature type="compositionally biased region" description="Basic and acidic residues" evidence="2">
    <location>
        <begin position="227"/>
        <end position="236"/>
    </location>
</feature>
<feature type="compositionally biased region" description="Basic and acidic residues" evidence="2">
    <location>
        <begin position="945"/>
        <end position="959"/>
    </location>
</feature>
<feature type="compositionally biased region" description="Acidic residues" evidence="2">
    <location>
        <begin position="1512"/>
        <end position="1529"/>
    </location>
</feature>
<feature type="compositionally biased region" description="Basic and acidic residues" evidence="2">
    <location>
        <begin position="340"/>
        <end position="358"/>
    </location>
</feature>
<dbReference type="OrthoDB" id="371503at2759"/>
<evidence type="ECO:0000256" key="1">
    <source>
        <dbReference type="PROSITE-ProRule" id="PRU00339"/>
    </source>
</evidence>
<keyword evidence="1" id="KW-0802">TPR repeat</keyword>
<dbReference type="InterPro" id="IPR011990">
    <property type="entry name" value="TPR-like_helical_dom_sf"/>
</dbReference>
<accession>A0A0J9TY84</accession>
<proteinExistence type="predicted"/>
<dbReference type="Gene3D" id="1.25.40.10">
    <property type="entry name" value="Tetratricopeptide repeat domain"/>
    <property type="match status" value="1"/>
</dbReference>
<evidence type="ECO:0000313" key="3">
    <source>
        <dbReference type="EMBL" id="KNA00417.1"/>
    </source>
</evidence>
<feature type="region of interest" description="Disordered" evidence="2">
    <location>
        <begin position="719"/>
        <end position="741"/>
    </location>
</feature>
<dbReference type="SMART" id="SM00028">
    <property type="entry name" value="TPR"/>
    <property type="match status" value="4"/>
</dbReference>
<dbReference type="PROSITE" id="PS50005">
    <property type="entry name" value="TPR"/>
    <property type="match status" value="1"/>
</dbReference>
<feature type="compositionally biased region" description="Acidic residues" evidence="2">
    <location>
        <begin position="1542"/>
        <end position="1558"/>
    </location>
</feature>
<protein>
    <submittedName>
        <fullName evidence="3">Uncharacterized protein</fullName>
    </submittedName>
</protein>
<feature type="region of interest" description="Disordered" evidence="2">
    <location>
        <begin position="137"/>
        <end position="165"/>
    </location>
</feature>
<feature type="compositionally biased region" description="Low complexity" evidence="2">
    <location>
        <begin position="1487"/>
        <end position="1503"/>
    </location>
</feature>
<feature type="compositionally biased region" description="Low complexity" evidence="2">
    <location>
        <begin position="143"/>
        <end position="152"/>
    </location>
</feature>
<dbReference type="Proteomes" id="UP000053239">
    <property type="component" value="Unassembled WGS sequence"/>
</dbReference>
<dbReference type="EMBL" id="KQ235326">
    <property type="protein sequence ID" value="KNA00417.1"/>
    <property type="molecule type" value="Genomic_DNA"/>
</dbReference>
<dbReference type="SUPFAM" id="SSF48452">
    <property type="entry name" value="TPR-like"/>
    <property type="match status" value="1"/>
</dbReference>
<reference evidence="3 4" key="1">
    <citation type="submission" date="2011-09" db="EMBL/GenBank/DDBJ databases">
        <title>The Genome Sequence of Plasmodium vivax North Korean.</title>
        <authorList>
            <consortium name="The Broad Institute Genome Sequencing Platform"/>
            <consortium name="The Broad Institute Genome Sequencing Center for Infectious Disease"/>
            <person name="Neafsey D."/>
            <person name="Carlton J."/>
            <person name="Barnwell J."/>
            <person name="Collins W."/>
            <person name="Escalante A."/>
            <person name="Mullikin J."/>
            <person name="Saul A."/>
            <person name="Guigo R."/>
            <person name="Camara F."/>
            <person name="Young S.K."/>
            <person name="Zeng Q."/>
            <person name="Gargeya S."/>
            <person name="Fitzgerald M."/>
            <person name="Haas B."/>
            <person name="Abouelleil A."/>
            <person name="Alvarado L."/>
            <person name="Arachchi H.M."/>
            <person name="Berlin A."/>
            <person name="Brown A."/>
            <person name="Chapman S.B."/>
            <person name="Chen Z."/>
            <person name="Dunbar C."/>
            <person name="Freedman E."/>
            <person name="Gearin G."/>
            <person name="Gellesch M."/>
            <person name="Goldberg J."/>
            <person name="Griggs A."/>
            <person name="Gujja S."/>
            <person name="Heiman D."/>
            <person name="Howarth C."/>
            <person name="Larson L."/>
            <person name="Lui A."/>
            <person name="MacDonald P.J.P."/>
            <person name="Montmayeur A."/>
            <person name="Murphy C."/>
            <person name="Neiman D."/>
            <person name="Pearson M."/>
            <person name="Priest M."/>
            <person name="Roberts A."/>
            <person name="Saif S."/>
            <person name="Shea T."/>
            <person name="Shenoy N."/>
            <person name="Sisk P."/>
            <person name="Stolte C."/>
            <person name="Sykes S."/>
            <person name="Wortman J."/>
            <person name="Nusbaum C."/>
            <person name="Birren B."/>
        </authorList>
    </citation>
    <scope>NUCLEOTIDE SEQUENCE [LARGE SCALE GENOMIC DNA]</scope>
    <source>
        <strain evidence="3 4">North Korean</strain>
    </source>
</reference>
<dbReference type="InterPro" id="IPR019734">
    <property type="entry name" value="TPR_rpt"/>
</dbReference>
<sequence>MIYLHGKNRPIGIKEEDVNDENYLLIKNILKEEHVHVHSWIEVSLVYYKKKYYKLFLDLTKEGEIFYLSENEDILGKKKKTEGGERDASKDGSNFCTLLLLYHLEKIINAKNVSKEDELKIKLENLINQIERRSDALQRGAPSGMASSMASGELSGIASDPPNPKEGSSPWAAYTFLSPHLAKGIYNVSMFLYLLNKYDRRSGANYFARPRDGDGGDGDGDDDDDTDRYHDEGKHSAGEKLKGEYVNPMNYLMESISIFTLLVKKNRYDFVASIYLAFSLCLAYKLELCVEFSSHVLVRVINLESFLRATVFTYRGGLNPVKEEPSNTEKGGSTWLSKFMSREKGKSDSSDRRGDKSPHFGGGDYTGGREEHLYKCIRVKNLLTTLRRLKGIIKYIIGICYVKKKEWGMASFCLTEAIKLGNSQAYLANGWLLLMNYLGKISLCNDFVKEGTHWGVANGGLLKMKEQQFTPVESLPLPPGWDKGDLRKVPIKGIINLTLLRYYDYLRRGVGKYSKGMESILTGGSLLTGGGCSHHIDKNDIYEHDESIEMANSESGYLKRNPEQRGHMHVHLCERMICLYLDLCEIWLMQGDAKSVAFLKMMKEQIHFSYVNKKCLSKYYFLIGMYHHHIVRNTRRALKYYHKSMQIYGNHVSRYYHTICLIHLKKYSKAKRSILFFFQKCKNAYSVKLYVFFFLHTANLFLNFNLLCEGSTGALPHGGGAPQAVESSSHAIGGTTQGEEGKKLHCIGKPVHVTIRSKYMKSNQSDSCMRVVLKMLQHLMDVLEAHAFMFHTDLDAKLMKVKIRELLLTKYNHEGMVAYHKELHEVEEVRTFFKRRNKPRKIPYELMNNYIISLFFCDHKERSVELMELLKREVFLKVKRLSSYYSYAFCGGSPGLRPSQGGTLSAKGNNARKRSAVSPGSTKKRSKRGGGGSPCEEVATGGGTPREDTTAGGAAREEVTAEWAKQRRNRSLLTVRRNRSHLTVRRNRSLLTVRRNTLKLHHLDAMLRHHRVRELKLAMVSHGAKLPKHVYLKRSNRERYRQMINYLKRIYLTISFNSAVLAEYLGYKDSPMQTYKLYSEVYSTYEGAFVRLANVYIQMKKFSKAKEVIDRGLRSNPESVNLLLQKAYIHVARKHYDYCIYALEKLKKREPFREDVLVNTYLAIIKFCKLKRGKNKEEKNQLVHEIYSLISSLGRSRNNFFVSSLISILLSVNHKYEMSSEAFQLLIDSNEKLSFYCQSALRNFVLHMFNHLMRTNHEMKNKLFLKKLNLFFNLSLKNGINDKLFLLCYANFLHLIEKFEDAIALLYSAYVKWAHDFTILNTLIICIDSFVSKYLSSDYVELTDILLMGDLISFSFRAIHTLLHFKRVATSAELLASDEQHNYYKEGELIVEMRRKDVEHLASRKYLINTFRKFEEKIKPYIESSVPSMVRQKKLYNQKKINLQKKIYEDKKRKKNLEMKKLKSQESLHEELLRDVSELTYHMAERGAAQAEGEAQPQQQQQQQEERKEENDQVGDDEKEDDDDEEEEFSFNRGSANPNQATDEEEQQKEEGEEENISDGDPQYLDASSSSSDLFEEKKPKKRKKVID</sequence>
<feature type="repeat" description="TPR" evidence="1">
    <location>
        <begin position="1086"/>
        <end position="1119"/>
    </location>
</feature>
<feature type="region of interest" description="Disordered" evidence="2">
    <location>
        <begin position="206"/>
        <end position="236"/>
    </location>
</feature>
<evidence type="ECO:0000313" key="4">
    <source>
        <dbReference type="Proteomes" id="UP000053239"/>
    </source>
</evidence>
<name>A0A0J9TY84_PLAVI</name>
<gene>
    <name evidence="3" type="ORF">PVNG_01051</name>
</gene>
<feature type="region of interest" description="Disordered" evidence="2">
    <location>
        <begin position="340"/>
        <end position="364"/>
    </location>
</feature>
<organism evidence="3 4">
    <name type="scientific">Plasmodium vivax North Korean</name>
    <dbReference type="NCBI Taxonomy" id="1035514"/>
    <lineage>
        <taxon>Eukaryota</taxon>
        <taxon>Sar</taxon>
        <taxon>Alveolata</taxon>
        <taxon>Apicomplexa</taxon>
        <taxon>Aconoidasida</taxon>
        <taxon>Haemosporida</taxon>
        <taxon>Plasmodiidae</taxon>
        <taxon>Plasmodium</taxon>
        <taxon>Plasmodium (Plasmodium)</taxon>
    </lineage>
</organism>
<feature type="compositionally biased region" description="Polar residues" evidence="2">
    <location>
        <begin position="1532"/>
        <end position="1541"/>
    </location>
</feature>
<evidence type="ECO:0000256" key="2">
    <source>
        <dbReference type="SAM" id="MobiDB-lite"/>
    </source>
</evidence>
<feature type="region of interest" description="Disordered" evidence="2">
    <location>
        <begin position="898"/>
        <end position="961"/>
    </location>
</feature>